<keyword evidence="2" id="KW-0808">Transferase</keyword>
<feature type="binding site" evidence="4">
    <location>
        <position position="210"/>
    </location>
    <ligand>
        <name>Zn(2+)</name>
        <dbReference type="ChEBI" id="CHEBI:29105"/>
    </ligand>
</feature>
<dbReference type="GO" id="GO:0070403">
    <property type="term" value="F:NAD+ binding"/>
    <property type="evidence" value="ECO:0007669"/>
    <property type="project" value="InterPro"/>
</dbReference>
<evidence type="ECO:0000256" key="2">
    <source>
        <dbReference type="ARBA" id="ARBA00022679"/>
    </source>
</evidence>
<dbReference type="InterPro" id="IPR026591">
    <property type="entry name" value="Sirtuin_cat_small_dom_sf"/>
</dbReference>
<dbReference type="GO" id="GO:0046872">
    <property type="term" value="F:metal ion binding"/>
    <property type="evidence" value="ECO:0007669"/>
    <property type="project" value="UniProtKB-KW"/>
</dbReference>
<proteinExistence type="predicted"/>
<reference evidence="6" key="1">
    <citation type="submission" date="2014-08" db="EMBL/GenBank/DDBJ databases">
        <authorList>
            <person name="Falentin Helene"/>
        </authorList>
    </citation>
    <scope>NUCLEOTIDE SEQUENCE</scope>
</reference>
<keyword evidence="3" id="KW-0520">NAD</keyword>
<dbReference type="SUPFAM" id="SSF52467">
    <property type="entry name" value="DHS-like NAD/FAD-binding domain"/>
    <property type="match status" value="1"/>
</dbReference>
<evidence type="ECO:0000259" key="5">
    <source>
        <dbReference type="PROSITE" id="PS50305"/>
    </source>
</evidence>
<gene>
    <name evidence="6" type="ORF">PFCIRM138_11280</name>
</gene>
<feature type="binding site" evidence="4">
    <location>
        <position position="207"/>
    </location>
    <ligand>
        <name>Zn(2+)</name>
        <dbReference type="ChEBI" id="CHEBI:29105"/>
    </ligand>
</feature>
<dbReference type="GO" id="GO:0016787">
    <property type="term" value="F:hydrolase activity"/>
    <property type="evidence" value="ECO:0007669"/>
    <property type="project" value="UniProtKB-KW"/>
</dbReference>
<dbReference type="EC" id="2.3.1.286" evidence="1"/>
<evidence type="ECO:0000256" key="4">
    <source>
        <dbReference type="PROSITE-ProRule" id="PRU00236"/>
    </source>
</evidence>
<dbReference type="PROSITE" id="PS50305">
    <property type="entry name" value="SIRTUIN"/>
    <property type="match status" value="1"/>
</dbReference>
<dbReference type="AlphaFoldDB" id="A0A0B7NSV3"/>
<evidence type="ECO:0000313" key="6">
    <source>
        <dbReference type="EMBL" id="CEP26990.1"/>
    </source>
</evidence>
<dbReference type="InterPro" id="IPR029035">
    <property type="entry name" value="DHS-like_NAD/FAD-binding_dom"/>
</dbReference>
<dbReference type="PANTHER" id="PTHR11085">
    <property type="entry name" value="NAD-DEPENDENT PROTEIN DEACYLASE SIRTUIN-5, MITOCHONDRIAL-RELATED"/>
    <property type="match status" value="1"/>
</dbReference>
<dbReference type="InterPro" id="IPR050134">
    <property type="entry name" value="NAD-dep_sirtuin_deacylases"/>
</dbReference>
<feature type="domain" description="Deacetylase sirtuin-type" evidence="5">
    <location>
        <begin position="24"/>
        <end position="307"/>
    </location>
</feature>
<dbReference type="EMBL" id="LM676427">
    <property type="protein sequence ID" value="CEP26990.1"/>
    <property type="molecule type" value="Genomic_DNA"/>
</dbReference>
<evidence type="ECO:0000256" key="3">
    <source>
        <dbReference type="ARBA" id="ARBA00023027"/>
    </source>
</evidence>
<dbReference type="Pfam" id="PF02146">
    <property type="entry name" value="SIR2"/>
    <property type="match status" value="1"/>
</dbReference>
<feature type="binding site" evidence="4">
    <location>
        <position position="157"/>
    </location>
    <ligand>
        <name>Zn(2+)</name>
        <dbReference type="ChEBI" id="CHEBI:29105"/>
    </ligand>
</feature>
<dbReference type="Gene3D" id="3.40.50.1220">
    <property type="entry name" value="TPP-binding domain"/>
    <property type="match status" value="1"/>
</dbReference>
<keyword evidence="4" id="KW-0862">Zinc</keyword>
<dbReference type="InterPro" id="IPR026590">
    <property type="entry name" value="Ssirtuin_cat_dom"/>
</dbReference>
<feature type="binding site" evidence="4">
    <location>
        <position position="154"/>
    </location>
    <ligand>
        <name>Zn(2+)</name>
        <dbReference type="ChEBI" id="CHEBI:29105"/>
    </ligand>
</feature>
<keyword evidence="4" id="KW-0479">Metal-binding</keyword>
<organism evidence="6">
    <name type="scientific">Propionibacterium freudenreichii subsp. freudenreichii</name>
    <dbReference type="NCBI Taxonomy" id="66712"/>
    <lineage>
        <taxon>Bacteria</taxon>
        <taxon>Bacillati</taxon>
        <taxon>Actinomycetota</taxon>
        <taxon>Actinomycetes</taxon>
        <taxon>Propionibacteriales</taxon>
        <taxon>Propionibacteriaceae</taxon>
        <taxon>Propionibacterium</taxon>
    </lineage>
</organism>
<dbReference type="PANTHER" id="PTHR11085:SF10">
    <property type="entry name" value="NAD-DEPENDENT PROTEIN DEACYLASE SIRTUIN-5, MITOCHONDRIAL-RELATED"/>
    <property type="match status" value="1"/>
</dbReference>
<keyword evidence="6" id="KW-0378">Hydrolase</keyword>
<name>A0A0B7NSV3_PROFF</name>
<dbReference type="Gene3D" id="3.30.1600.10">
    <property type="entry name" value="SIR2/SIRT2 'Small Domain"/>
    <property type="match status" value="1"/>
</dbReference>
<feature type="active site" description="Proton acceptor" evidence="4">
    <location>
        <position position="146"/>
    </location>
</feature>
<accession>A0A0B7NSV3</accession>
<evidence type="ECO:0000256" key="1">
    <source>
        <dbReference type="ARBA" id="ARBA00012928"/>
    </source>
</evidence>
<dbReference type="InterPro" id="IPR003000">
    <property type="entry name" value="Sirtuin"/>
</dbReference>
<sequence length="307" mass="33412">MSSEAISRFARSHVRRATSGWQPSTNLRGDVDQARELISGEAGVVVLTGAGMSTGSGVPDYRGPDSIRATPILYHEFRHDPVARQRYWARNYQGWAVMSRAQPNEGHRALSRWEHTGSPSPLVGVISQNVDGLHEASGTRQLLTLHGRGADVICLDCARMFPRADMQQWMAALNPGVPMNDHLGPAELRPDADAEVENWQGFRVPPCPACGGMLKPDVIFFGEPVPRGRVAAAFAWCDAADVLLVAGSSLTVMSGLRFARHMNKAGKPVIIINHGATRADEFATVRLDEDTTRVLPELVGFGGTDRR</sequence>
<dbReference type="GO" id="GO:0017136">
    <property type="term" value="F:histone deacetylase activity, NAD-dependent"/>
    <property type="evidence" value="ECO:0007669"/>
    <property type="project" value="TreeGrafter"/>
</dbReference>
<protein>
    <recommendedName>
        <fullName evidence="1">protein acetyllysine N-acetyltransferase</fullName>
        <ecNumber evidence="1">2.3.1.286</ecNumber>
    </recommendedName>
</protein>